<dbReference type="GO" id="GO:0009252">
    <property type="term" value="P:peptidoglycan biosynthetic process"/>
    <property type="evidence" value="ECO:0007669"/>
    <property type="project" value="UniProtKB-UniPathway"/>
</dbReference>
<evidence type="ECO:0000256" key="7">
    <source>
        <dbReference type="PROSITE-ProRule" id="PRU01373"/>
    </source>
</evidence>
<keyword evidence="3" id="KW-0808">Transferase</keyword>
<dbReference type="GO" id="GO:0016740">
    <property type="term" value="F:transferase activity"/>
    <property type="evidence" value="ECO:0007669"/>
    <property type="project" value="UniProtKB-KW"/>
</dbReference>
<keyword evidence="11" id="KW-1185">Reference proteome</keyword>
<keyword evidence="8" id="KW-0732">Signal</keyword>
<dbReference type="CDD" id="cd16913">
    <property type="entry name" value="YkuD_like"/>
    <property type="match status" value="1"/>
</dbReference>
<dbReference type="Proteomes" id="UP000585721">
    <property type="component" value="Unassembled WGS sequence"/>
</dbReference>
<feature type="signal peptide" evidence="8">
    <location>
        <begin position="1"/>
        <end position="19"/>
    </location>
</feature>
<sequence length="163" mass="18330">MKLTILISGLLFLSFSAKATIMPKADLVVVKKSQYSLTLYSKGIPLKRYWVALGPNPRGPKVREGDNKTPEGRYLLDYKKEDSNYYKAFHISYPSLDDMRRAQRLGVEPGGQILLHGQRKGSVMSNETVQRSNWTNGCIALINADMDEIWDSVSPGTPIEIRP</sequence>
<organism evidence="10 11">
    <name type="scientific">Tolumonas osonensis</name>
    <dbReference type="NCBI Taxonomy" id="675874"/>
    <lineage>
        <taxon>Bacteria</taxon>
        <taxon>Pseudomonadati</taxon>
        <taxon>Pseudomonadota</taxon>
        <taxon>Gammaproteobacteria</taxon>
        <taxon>Aeromonadales</taxon>
        <taxon>Aeromonadaceae</taxon>
        <taxon>Tolumonas</taxon>
    </lineage>
</organism>
<gene>
    <name evidence="10" type="ORF">HNR75_000471</name>
</gene>
<reference evidence="10 11" key="1">
    <citation type="submission" date="2020-08" db="EMBL/GenBank/DDBJ databases">
        <title>Genomic Encyclopedia of Type Strains, Phase IV (KMG-IV): sequencing the most valuable type-strain genomes for metagenomic binning, comparative biology and taxonomic classification.</title>
        <authorList>
            <person name="Goeker M."/>
        </authorList>
    </citation>
    <scope>NUCLEOTIDE SEQUENCE [LARGE SCALE GENOMIC DNA]</scope>
    <source>
        <strain evidence="10 11">DSM 22975</strain>
    </source>
</reference>
<keyword evidence="4 7" id="KW-0133">Cell shape</keyword>
<dbReference type="GO" id="GO:0008360">
    <property type="term" value="P:regulation of cell shape"/>
    <property type="evidence" value="ECO:0007669"/>
    <property type="project" value="UniProtKB-UniRule"/>
</dbReference>
<dbReference type="PROSITE" id="PS52029">
    <property type="entry name" value="LD_TPASE"/>
    <property type="match status" value="1"/>
</dbReference>
<evidence type="ECO:0000256" key="6">
    <source>
        <dbReference type="ARBA" id="ARBA00023316"/>
    </source>
</evidence>
<feature type="active site" description="Nucleophile" evidence="7">
    <location>
        <position position="138"/>
    </location>
</feature>
<name>A0A841GDD0_9GAMM</name>
<accession>A0A841GDD0</accession>
<evidence type="ECO:0000256" key="2">
    <source>
        <dbReference type="ARBA" id="ARBA00005992"/>
    </source>
</evidence>
<dbReference type="SUPFAM" id="SSF141523">
    <property type="entry name" value="L,D-transpeptidase catalytic domain-like"/>
    <property type="match status" value="1"/>
</dbReference>
<evidence type="ECO:0000256" key="5">
    <source>
        <dbReference type="ARBA" id="ARBA00022984"/>
    </source>
</evidence>
<comment type="caution">
    <text evidence="10">The sequence shown here is derived from an EMBL/GenBank/DDBJ whole genome shotgun (WGS) entry which is preliminary data.</text>
</comment>
<evidence type="ECO:0000313" key="10">
    <source>
        <dbReference type="EMBL" id="MBB6054606.1"/>
    </source>
</evidence>
<evidence type="ECO:0000256" key="3">
    <source>
        <dbReference type="ARBA" id="ARBA00022679"/>
    </source>
</evidence>
<feature type="active site" description="Proton donor/acceptor" evidence="7">
    <location>
        <position position="116"/>
    </location>
</feature>
<feature type="chain" id="PRO_5033023174" evidence="8">
    <location>
        <begin position="20"/>
        <end position="163"/>
    </location>
</feature>
<dbReference type="Pfam" id="PF03734">
    <property type="entry name" value="YkuD"/>
    <property type="match status" value="1"/>
</dbReference>
<comment type="pathway">
    <text evidence="1 7">Cell wall biogenesis; peptidoglycan biosynthesis.</text>
</comment>
<proteinExistence type="inferred from homology"/>
<evidence type="ECO:0000259" key="9">
    <source>
        <dbReference type="PROSITE" id="PS52029"/>
    </source>
</evidence>
<dbReference type="UniPathway" id="UPA00219"/>
<protein>
    <submittedName>
        <fullName evidence="10">Murein L,D-transpeptidase YafK</fullName>
    </submittedName>
</protein>
<evidence type="ECO:0000313" key="11">
    <source>
        <dbReference type="Proteomes" id="UP000585721"/>
    </source>
</evidence>
<dbReference type="PANTHER" id="PTHR36699">
    <property type="entry name" value="LD-TRANSPEPTIDASE"/>
    <property type="match status" value="1"/>
</dbReference>
<dbReference type="AlphaFoldDB" id="A0A841GDD0"/>
<evidence type="ECO:0000256" key="1">
    <source>
        <dbReference type="ARBA" id="ARBA00004752"/>
    </source>
</evidence>
<comment type="similarity">
    <text evidence="2">Belongs to the YkuD family.</text>
</comment>
<dbReference type="InterPro" id="IPR038063">
    <property type="entry name" value="Transpep_catalytic_dom"/>
</dbReference>
<dbReference type="GO" id="GO:0004180">
    <property type="term" value="F:carboxypeptidase activity"/>
    <property type="evidence" value="ECO:0007669"/>
    <property type="project" value="UniProtKB-ARBA"/>
</dbReference>
<dbReference type="InterPro" id="IPR005490">
    <property type="entry name" value="LD_TPept_cat_dom"/>
</dbReference>
<keyword evidence="5 7" id="KW-0573">Peptidoglycan synthesis</keyword>
<keyword evidence="6 7" id="KW-0961">Cell wall biogenesis/degradation</keyword>
<dbReference type="PANTHER" id="PTHR36699:SF1">
    <property type="entry name" value="L,D-TRANSPEPTIDASE YAFK-RELATED"/>
    <property type="match status" value="1"/>
</dbReference>
<dbReference type="Gene3D" id="2.40.440.10">
    <property type="entry name" value="L,D-transpeptidase catalytic domain-like"/>
    <property type="match status" value="1"/>
</dbReference>
<evidence type="ECO:0000256" key="8">
    <source>
        <dbReference type="SAM" id="SignalP"/>
    </source>
</evidence>
<evidence type="ECO:0000256" key="4">
    <source>
        <dbReference type="ARBA" id="ARBA00022960"/>
    </source>
</evidence>
<dbReference type="GO" id="GO:0071555">
    <property type="term" value="P:cell wall organization"/>
    <property type="evidence" value="ECO:0007669"/>
    <property type="project" value="UniProtKB-UniRule"/>
</dbReference>
<feature type="domain" description="L,D-TPase catalytic" evidence="9">
    <location>
        <begin position="26"/>
        <end position="162"/>
    </location>
</feature>
<dbReference type="EMBL" id="JACHGR010000001">
    <property type="protein sequence ID" value="MBB6054606.1"/>
    <property type="molecule type" value="Genomic_DNA"/>
</dbReference>